<dbReference type="EMBL" id="SHAG01000006">
    <property type="protein sequence ID" value="RZO76953.1"/>
    <property type="molecule type" value="Genomic_DNA"/>
</dbReference>
<evidence type="ECO:0000259" key="4">
    <source>
        <dbReference type="Pfam" id="PF02776"/>
    </source>
</evidence>
<dbReference type="PANTHER" id="PTHR18968">
    <property type="entry name" value="THIAMINE PYROPHOSPHATE ENZYMES"/>
    <property type="match status" value="1"/>
</dbReference>
<proteinExistence type="inferred from homology"/>
<dbReference type="SUPFAM" id="SSF52518">
    <property type="entry name" value="Thiamin diphosphate-binding fold (THDP-binding)"/>
    <property type="match status" value="2"/>
</dbReference>
<dbReference type="PANTHER" id="PTHR18968:SF86">
    <property type="entry name" value="ACETOLACTATE SYNTHASE LARGE SUBUNIT ILVX-RELATED"/>
    <property type="match status" value="1"/>
</dbReference>
<reference evidence="5 6" key="1">
    <citation type="submission" date="2019-02" db="EMBL/GenBank/DDBJ databases">
        <title>Prokaryotic population dynamics and viral predation in marine succession experiment using metagenomics: the confinement effect.</title>
        <authorList>
            <person name="Haro-Moreno J.M."/>
            <person name="Rodriguez-Valera F."/>
            <person name="Lopez-Perez M."/>
        </authorList>
    </citation>
    <scope>NUCLEOTIDE SEQUENCE [LARGE SCALE GENOMIC DNA]</scope>
    <source>
        <strain evidence="5">MED-G157</strain>
    </source>
</reference>
<dbReference type="InterPro" id="IPR029061">
    <property type="entry name" value="THDP-binding"/>
</dbReference>
<evidence type="ECO:0000313" key="6">
    <source>
        <dbReference type="Proteomes" id="UP000316199"/>
    </source>
</evidence>
<sequence>MPEKKDRSGAESLVQALVDSEADVCFANPGTSEMHFVAALDTNPQMRCVLGLFEGVVTGAADGYARMARKPAVTLTHLGPGLGNGLANLHNAKKARTPVVNVVGEHATYHRKYDAPLTSDVAGFAAPVSGWVKVSDSADSVAADGAEAVQASMKPPGQVATLILPADTAWNRTTASANPLPRIQPKAFSALNIDTVANVLKSGEPSVILMNGELTQSRSSMANKVSQATGARILMDTFVGRVQRGAGISEIARLPYFGEMAAEVLAGTKHLIILGTQAPVTFFAYPDKPNYLTPEGCELHTLAERDEDIDGALEALVDAVGAADISPILVDLEIPGLPSGELNQRSAGTTLAHFLPENAIIVDEGGMNGGGSIAATRTGKPHDWLIITGGAIGFGLPCATGAAVACPDQRVISLQADGSGMYTNQALWSQAREGLNITTILFANQRYGILQVEFGRVGAHNPGPKAMSMLDLTNPELKWTDIAKGMGVPAWRVHTVEEYADALKKSFATPGPALIEVMVP</sequence>
<evidence type="ECO:0000259" key="3">
    <source>
        <dbReference type="Pfam" id="PF02775"/>
    </source>
</evidence>
<dbReference type="NCBIfam" id="NF005760">
    <property type="entry name" value="PRK07586.1"/>
    <property type="match status" value="1"/>
</dbReference>
<feature type="domain" description="Thiamine pyrophosphate enzyme N-terminal TPP-binding" evidence="4">
    <location>
        <begin position="8"/>
        <end position="112"/>
    </location>
</feature>
<dbReference type="GO" id="GO:0030976">
    <property type="term" value="F:thiamine pyrophosphate binding"/>
    <property type="evidence" value="ECO:0007669"/>
    <property type="project" value="InterPro"/>
</dbReference>
<protein>
    <submittedName>
        <fullName evidence="5">Acetolactate synthase large subunit</fullName>
    </submittedName>
</protein>
<comment type="caution">
    <text evidence="5">The sequence shown here is derived from an EMBL/GenBank/DDBJ whole genome shotgun (WGS) entry which is preliminary data.</text>
</comment>
<dbReference type="Pfam" id="PF02776">
    <property type="entry name" value="TPP_enzyme_N"/>
    <property type="match status" value="1"/>
</dbReference>
<dbReference type="InterPro" id="IPR011766">
    <property type="entry name" value="TPP_enzyme_TPP-bd"/>
</dbReference>
<dbReference type="CDD" id="cd02002">
    <property type="entry name" value="TPP_BFDC"/>
    <property type="match status" value="1"/>
</dbReference>
<evidence type="ECO:0000256" key="2">
    <source>
        <dbReference type="ARBA" id="ARBA00023052"/>
    </source>
</evidence>
<name>A0A520S3B1_9GAMM</name>
<dbReference type="AlphaFoldDB" id="A0A520S3B1"/>
<dbReference type="CDD" id="cd07035">
    <property type="entry name" value="TPP_PYR_POX_like"/>
    <property type="match status" value="1"/>
</dbReference>
<accession>A0A520S3B1</accession>
<dbReference type="Pfam" id="PF02775">
    <property type="entry name" value="TPP_enzyme_C"/>
    <property type="match status" value="1"/>
</dbReference>
<evidence type="ECO:0000313" key="5">
    <source>
        <dbReference type="EMBL" id="RZO76953.1"/>
    </source>
</evidence>
<evidence type="ECO:0000256" key="1">
    <source>
        <dbReference type="ARBA" id="ARBA00007812"/>
    </source>
</evidence>
<dbReference type="Proteomes" id="UP000316199">
    <property type="component" value="Unassembled WGS sequence"/>
</dbReference>
<dbReference type="Gene3D" id="3.40.50.970">
    <property type="match status" value="2"/>
</dbReference>
<dbReference type="GO" id="GO:0003984">
    <property type="term" value="F:acetolactate synthase activity"/>
    <property type="evidence" value="ECO:0007669"/>
    <property type="project" value="TreeGrafter"/>
</dbReference>
<dbReference type="InterPro" id="IPR012001">
    <property type="entry name" value="Thiamin_PyroP_enz_TPP-bd_dom"/>
</dbReference>
<comment type="similarity">
    <text evidence="1">Belongs to the TPP enzyme family.</text>
</comment>
<dbReference type="InterPro" id="IPR045229">
    <property type="entry name" value="TPP_enz"/>
</dbReference>
<dbReference type="GO" id="GO:0044281">
    <property type="term" value="P:small molecule metabolic process"/>
    <property type="evidence" value="ECO:0007669"/>
    <property type="project" value="UniProtKB-ARBA"/>
</dbReference>
<dbReference type="GO" id="GO:0050660">
    <property type="term" value="F:flavin adenine dinucleotide binding"/>
    <property type="evidence" value="ECO:0007669"/>
    <property type="project" value="TreeGrafter"/>
</dbReference>
<feature type="domain" description="Thiamine pyrophosphate enzyme TPP-binding" evidence="3">
    <location>
        <begin position="378"/>
        <end position="517"/>
    </location>
</feature>
<keyword evidence="2" id="KW-0786">Thiamine pyrophosphate</keyword>
<gene>
    <name evidence="5" type="ORF">EVA68_02725</name>
</gene>
<organism evidence="5 6">
    <name type="scientific">OM182 bacterium</name>
    <dbReference type="NCBI Taxonomy" id="2510334"/>
    <lineage>
        <taxon>Bacteria</taxon>
        <taxon>Pseudomonadati</taxon>
        <taxon>Pseudomonadota</taxon>
        <taxon>Gammaproteobacteria</taxon>
        <taxon>OMG group</taxon>
        <taxon>OM182 clade</taxon>
    </lineage>
</organism>